<dbReference type="Proteomes" id="UP001060085">
    <property type="component" value="Linkage Group LG03"/>
</dbReference>
<comment type="caution">
    <text evidence="1">The sequence shown here is derived from an EMBL/GenBank/DDBJ whole genome shotgun (WGS) entry which is preliminary data.</text>
</comment>
<sequence>MYRGLQIGYKRKKVKPSDWEQTEPAEGGPDDLELIQSYGGHSYGSDMAWTGTFLYIKDRGSLKFRSRYMVLTGWELTDAHTSLSPHVRAACYLQYILGSSLFSYNSGNIVLARLWPLLQDASSVGRRGYICTFRCLHPRLDRCILAYPIQPQEARRPPNNRMYVLRNTFVEILGKVFWPFHRVSARMLTWVEFWEYSQWLLLTGSSRYATPGSVGFDCT</sequence>
<keyword evidence="2" id="KW-1185">Reference proteome</keyword>
<protein>
    <submittedName>
        <fullName evidence="1">Uncharacterized protein</fullName>
    </submittedName>
</protein>
<evidence type="ECO:0000313" key="2">
    <source>
        <dbReference type="Proteomes" id="UP001060085"/>
    </source>
</evidence>
<dbReference type="EMBL" id="CM044703">
    <property type="protein sequence ID" value="KAI5671919.1"/>
    <property type="molecule type" value="Genomic_DNA"/>
</dbReference>
<reference evidence="2" key="1">
    <citation type="journal article" date="2023" name="Nat. Plants">
        <title>Single-cell RNA sequencing provides a high-resolution roadmap for understanding the multicellular compartmentation of specialized metabolism.</title>
        <authorList>
            <person name="Sun S."/>
            <person name="Shen X."/>
            <person name="Li Y."/>
            <person name="Li Y."/>
            <person name="Wang S."/>
            <person name="Li R."/>
            <person name="Zhang H."/>
            <person name="Shen G."/>
            <person name="Guo B."/>
            <person name="Wei J."/>
            <person name="Xu J."/>
            <person name="St-Pierre B."/>
            <person name="Chen S."/>
            <person name="Sun C."/>
        </authorList>
    </citation>
    <scope>NUCLEOTIDE SEQUENCE [LARGE SCALE GENOMIC DNA]</scope>
</reference>
<proteinExistence type="predicted"/>
<name>A0ACC0BH35_CATRO</name>
<accession>A0ACC0BH35</accession>
<gene>
    <name evidence="1" type="ORF">M9H77_12283</name>
</gene>
<evidence type="ECO:0000313" key="1">
    <source>
        <dbReference type="EMBL" id="KAI5671919.1"/>
    </source>
</evidence>
<organism evidence="1 2">
    <name type="scientific">Catharanthus roseus</name>
    <name type="common">Madagascar periwinkle</name>
    <name type="synonym">Vinca rosea</name>
    <dbReference type="NCBI Taxonomy" id="4058"/>
    <lineage>
        <taxon>Eukaryota</taxon>
        <taxon>Viridiplantae</taxon>
        <taxon>Streptophyta</taxon>
        <taxon>Embryophyta</taxon>
        <taxon>Tracheophyta</taxon>
        <taxon>Spermatophyta</taxon>
        <taxon>Magnoliopsida</taxon>
        <taxon>eudicotyledons</taxon>
        <taxon>Gunneridae</taxon>
        <taxon>Pentapetalae</taxon>
        <taxon>asterids</taxon>
        <taxon>lamiids</taxon>
        <taxon>Gentianales</taxon>
        <taxon>Apocynaceae</taxon>
        <taxon>Rauvolfioideae</taxon>
        <taxon>Vinceae</taxon>
        <taxon>Catharanthinae</taxon>
        <taxon>Catharanthus</taxon>
    </lineage>
</organism>